<dbReference type="AlphaFoldDB" id="A0A8J8G4W7"/>
<name>A0A8J8G4W7_9FLAO</name>
<reference evidence="1" key="1">
    <citation type="submission" date="2020-05" db="EMBL/GenBank/DDBJ databases">
        <title>Genomic Encyclopedia of Type Strains, Phase IV (KMG-V): Genome sequencing to study the core and pangenomes of soil and plant-associated prokaryotes.</title>
        <authorList>
            <person name="Whitman W."/>
        </authorList>
    </citation>
    <scope>NUCLEOTIDE SEQUENCE</scope>
    <source>
        <strain evidence="1">16F</strain>
    </source>
</reference>
<gene>
    <name evidence="1" type="ORF">HNQ03_000565</name>
</gene>
<evidence type="ECO:0000313" key="1">
    <source>
        <dbReference type="EMBL" id="NRS91498.1"/>
    </source>
</evidence>
<dbReference type="RefSeq" id="WP_173778125.1">
    <property type="nucleotide sequence ID" value="NZ_JABSNO010000003.1"/>
</dbReference>
<proteinExistence type="predicted"/>
<keyword evidence="2" id="KW-1185">Reference proteome</keyword>
<accession>A0A8J8G4W7</accession>
<sequence length="291" mass="34203">MIRKVSYKDIDFQKYEKCLENSVQRNFYAKREILDFLCEAWELLIYGDYQYIMPIPIKNKFGLNIALIPLFCQQLGVYSLEKNTNVEQEFLEYFRVNYKIYLYPFNSSNSFEEQLAPKKNYIIEKTAYSSLKKRYYKGRKSAVKSAQYLNLQIVSLDANILNFINTHFKGLDKNSDKIFFQAYLEFLSAQAFLKCYAAFENDQLLSLAIVIQDDDTNYLLGLMNDPEFLNKNAASFLLDKIFEKEIANKKFSFMGGSIRGIELFFKSFGAELECFPILQNNKKQLLMSLFR</sequence>
<dbReference type="SUPFAM" id="SSF55729">
    <property type="entry name" value="Acyl-CoA N-acyltransferases (Nat)"/>
    <property type="match status" value="1"/>
</dbReference>
<dbReference type="Gene3D" id="3.40.630.30">
    <property type="match status" value="1"/>
</dbReference>
<organism evidence="1 2">
    <name type="scientific">Frigoriflavimonas asaccharolytica</name>
    <dbReference type="NCBI Taxonomy" id="2735899"/>
    <lineage>
        <taxon>Bacteria</taxon>
        <taxon>Pseudomonadati</taxon>
        <taxon>Bacteroidota</taxon>
        <taxon>Flavobacteriia</taxon>
        <taxon>Flavobacteriales</taxon>
        <taxon>Weeksellaceae</taxon>
        <taxon>Frigoriflavimonas</taxon>
    </lineage>
</organism>
<evidence type="ECO:0000313" key="2">
    <source>
        <dbReference type="Proteomes" id="UP000610746"/>
    </source>
</evidence>
<dbReference type="EMBL" id="JABSNO010000003">
    <property type="protein sequence ID" value="NRS91498.1"/>
    <property type="molecule type" value="Genomic_DNA"/>
</dbReference>
<protein>
    <recommendedName>
        <fullName evidence="3">Acetyltransferase (GNAT) family protein</fullName>
    </recommendedName>
</protein>
<dbReference type="Proteomes" id="UP000610746">
    <property type="component" value="Unassembled WGS sequence"/>
</dbReference>
<comment type="caution">
    <text evidence="1">The sequence shown here is derived from an EMBL/GenBank/DDBJ whole genome shotgun (WGS) entry which is preliminary data.</text>
</comment>
<dbReference type="InterPro" id="IPR016181">
    <property type="entry name" value="Acyl_CoA_acyltransferase"/>
</dbReference>
<evidence type="ECO:0008006" key="3">
    <source>
        <dbReference type="Google" id="ProtNLM"/>
    </source>
</evidence>